<evidence type="ECO:0000256" key="6">
    <source>
        <dbReference type="ARBA" id="ARBA00022889"/>
    </source>
</evidence>
<name>A0AA85INB3_TRIRE</name>
<reference evidence="13" key="2">
    <citation type="submission" date="2023-11" db="UniProtKB">
        <authorList>
            <consortium name="WormBaseParasite"/>
        </authorList>
    </citation>
    <scope>IDENTIFICATION</scope>
</reference>
<comment type="subcellular location">
    <subcellularLocation>
        <location evidence="1">Membrane</location>
        <topology evidence="1">Single-pass membrane protein</topology>
    </subcellularLocation>
</comment>
<keyword evidence="3" id="KW-0732">Signal</keyword>
<organism evidence="12 13">
    <name type="scientific">Trichobilharzia regenti</name>
    <name type="common">Nasal bird schistosome</name>
    <dbReference type="NCBI Taxonomy" id="157069"/>
    <lineage>
        <taxon>Eukaryota</taxon>
        <taxon>Metazoa</taxon>
        <taxon>Spiralia</taxon>
        <taxon>Lophotrochozoa</taxon>
        <taxon>Platyhelminthes</taxon>
        <taxon>Trematoda</taxon>
        <taxon>Digenea</taxon>
        <taxon>Strigeidida</taxon>
        <taxon>Schistosomatoidea</taxon>
        <taxon>Schistosomatidae</taxon>
        <taxon>Trichobilharzia</taxon>
    </lineage>
</organism>
<evidence type="ECO:0000313" key="12">
    <source>
        <dbReference type="Proteomes" id="UP000050795"/>
    </source>
</evidence>
<protein>
    <recommendedName>
        <fullName evidence="11">Cadherin domain-containing protein</fullName>
    </recommendedName>
</protein>
<dbReference type="WBParaSite" id="TREG1_108060.1">
    <property type="protein sequence ID" value="TREG1_108060.1"/>
    <property type="gene ID" value="TREG1_108060"/>
</dbReference>
<reference evidence="12" key="1">
    <citation type="submission" date="2022-06" db="EMBL/GenBank/DDBJ databases">
        <authorList>
            <person name="Berger JAMES D."/>
            <person name="Berger JAMES D."/>
        </authorList>
    </citation>
    <scope>NUCLEOTIDE SEQUENCE [LARGE SCALE GENOMIC DNA]</scope>
</reference>
<dbReference type="Pfam" id="PF08266">
    <property type="entry name" value="Cadherin_2"/>
    <property type="match status" value="1"/>
</dbReference>
<dbReference type="CDD" id="cd11304">
    <property type="entry name" value="Cadherin_repeat"/>
    <property type="match status" value="4"/>
</dbReference>
<dbReference type="SUPFAM" id="SSF49313">
    <property type="entry name" value="Cadherin-like"/>
    <property type="match status" value="4"/>
</dbReference>
<dbReference type="InterPro" id="IPR013164">
    <property type="entry name" value="Cadherin_N"/>
</dbReference>
<keyword evidence="2" id="KW-0812">Transmembrane</keyword>
<keyword evidence="6" id="KW-0130">Cell adhesion</keyword>
<dbReference type="PANTHER" id="PTHR24028:SF146">
    <property type="entry name" value="CADHERIN 96CB, ISOFORM D-RELATED"/>
    <property type="match status" value="1"/>
</dbReference>
<dbReference type="GO" id="GO:0005886">
    <property type="term" value="C:plasma membrane"/>
    <property type="evidence" value="ECO:0007669"/>
    <property type="project" value="InterPro"/>
</dbReference>
<feature type="domain" description="Cadherin" evidence="11">
    <location>
        <begin position="159"/>
        <end position="202"/>
    </location>
</feature>
<keyword evidence="7" id="KW-1133">Transmembrane helix</keyword>
<evidence type="ECO:0000256" key="3">
    <source>
        <dbReference type="ARBA" id="ARBA00022729"/>
    </source>
</evidence>
<dbReference type="AlphaFoldDB" id="A0AA85INB3"/>
<evidence type="ECO:0000256" key="10">
    <source>
        <dbReference type="PROSITE-ProRule" id="PRU00043"/>
    </source>
</evidence>
<keyword evidence="12" id="KW-1185">Reference proteome</keyword>
<dbReference type="PROSITE" id="PS50268">
    <property type="entry name" value="CADHERIN_2"/>
    <property type="match status" value="2"/>
</dbReference>
<dbReference type="FunFam" id="2.60.40.60:FF:000033">
    <property type="entry name" value="FAT atypical cadherin 1"/>
    <property type="match status" value="1"/>
</dbReference>
<dbReference type="Gene3D" id="2.60.40.60">
    <property type="entry name" value="Cadherins"/>
    <property type="match status" value="4"/>
</dbReference>
<dbReference type="GO" id="GO:0005509">
    <property type="term" value="F:calcium ion binding"/>
    <property type="evidence" value="ECO:0007669"/>
    <property type="project" value="UniProtKB-UniRule"/>
</dbReference>
<feature type="domain" description="Cadherin" evidence="11">
    <location>
        <begin position="203"/>
        <end position="322"/>
    </location>
</feature>
<dbReference type="Proteomes" id="UP000050795">
    <property type="component" value="Unassembled WGS sequence"/>
</dbReference>
<dbReference type="InterPro" id="IPR002126">
    <property type="entry name" value="Cadherin-like_dom"/>
</dbReference>
<keyword evidence="8" id="KW-0472">Membrane</keyword>
<dbReference type="InterPro" id="IPR050174">
    <property type="entry name" value="Protocadherin/Cadherin-CA"/>
</dbReference>
<dbReference type="Pfam" id="PF00028">
    <property type="entry name" value="Cadherin"/>
    <property type="match status" value="1"/>
</dbReference>
<dbReference type="PRINTS" id="PR00205">
    <property type="entry name" value="CADHERIN"/>
</dbReference>
<evidence type="ECO:0000256" key="8">
    <source>
        <dbReference type="ARBA" id="ARBA00023136"/>
    </source>
</evidence>
<keyword evidence="9" id="KW-0325">Glycoprotein</keyword>
<evidence type="ECO:0000313" key="13">
    <source>
        <dbReference type="WBParaSite" id="TREG1_108060.1"/>
    </source>
</evidence>
<evidence type="ECO:0000259" key="11">
    <source>
        <dbReference type="PROSITE" id="PS50268"/>
    </source>
</evidence>
<evidence type="ECO:0000256" key="2">
    <source>
        <dbReference type="ARBA" id="ARBA00022692"/>
    </source>
</evidence>
<sequence length="410" mass="46372">MLNICLSEWSSYHINYHIHLVLIVCCINHLIESRTIRYQIDEELKINTPIGNLLSNIQSGVQNIRFIKISSTDDSSALFSVDQFSGDITIDHRLDREQLCSQSDRINKPDTYENLVTDWKSNVLTAQSTKCELYFSVNCLNVTPIKNLGNQNKVKRLELDYESRQNYTFEIVADDGFPSGGHQCHLNVTVLVEDCNDHTPVFDQSTYVANVSEDTIIGQTIVKVTANDADDGENRRVLYSLDSYTDNTDDSNLFYIHEDTGEIRLQRRLNHRLKPQHILKVFAKNPGHTLSRNMKSLQTLSKSSTAQVIVNVIDTNDHFPRIRILSPTGSKTLEIIEESPPGQDIGILDVSDGDTGKNAEVNCNLTNQTITGVLSLIPMNSEIIGKEVALSNRKYKITLEKRIDREEYPA</sequence>
<accession>A0AA85INB3</accession>
<dbReference type="PROSITE" id="PS00232">
    <property type="entry name" value="CADHERIN_1"/>
    <property type="match status" value="2"/>
</dbReference>
<dbReference type="PANTHER" id="PTHR24028">
    <property type="entry name" value="CADHERIN-87A"/>
    <property type="match status" value="1"/>
</dbReference>
<keyword evidence="4" id="KW-0677">Repeat</keyword>
<dbReference type="GO" id="GO:0007156">
    <property type="term" value="P:homophilic cell adhesion via plasma membrane adhesion molecules"/>
    <property type="evidence" value="ECO:0007669"/>
    <property type="project" value="InterPro"/>
</dbReference>
<evidence type="ECO:0000256" key="7">
    <source>
        <dbReference type="ARBA" id="ARBA00022989"/>
    </source>
</evidence>
<dbReference type="InterPro" id="IPR015919">
    <property type="entry name" value="Cadherin-like_sf"/>
</dbReference>
<dbReference type="InterPro" id="IPR020894">
    <property type="entry name" value="Cadherin_CS"/>
</dbReference>
<evidence type="ECO:0000256" key="5">
    <source>
        <dbReference type="ARBA" id="ARBA00022837"/>
    </source>
</evidence>
<keyword evidence="5 10" id="KW-0106">Calcium</keyword>
<dbReference type="SMART" id="SM00112">
    <property type="entry name" value="CA"/>
    <property type="match status" value="2"/>
</dbReference>
<evidence type="ECO:0000256" key="4">
    <source>
        <dbReference type="ARBA" id="ARBA00022737"/>
    </source>
</evidence>
<evidence type="ECO:0000256" key="1">
    <source>
        <dbReference type="ARBA" id="ARBA00004167"/>
    </source>
</evidence>
<proteinExistence type="predicted"/>
<evidence type="ECO:0000256" key="9">
    <source>
        <dbReference type="ARBA" id="ARBA00023180"/>
    </source>
</evidence>